<dbReference type="InterPro" id="IPR048279">
    <property type="entry name" value="MdtK-like"/>
</dbReference>
<keyword evidence="4 8" id="KW-0812">Transmembrane</keyword>
<evidence type="ECO:0000256" key="3">
    <source>
        <dbReference type="ARBA" id="ARBA00022475"/>
    </source>
</evidence>
<dbReference type="AlphaFoldDB" id="A0A1M7KEJ9"/>
<keyword evidence="6 8" id="KW-0472">Membrane</keyword>
<dbReference type="InterPro" id="IPR002528">
    <property type="entry name" value="MATE_fam"/>
</dbReference>
<feature type="transmembrane region" description="Helical" evidence="8">
    <location>
        <begin position="351"/>
        <end position="373"/>
    </location>
</feature>
<reference evidence="9 10" key="1">
    <citation type="submission" date="2016-11" db="EMBL/GenBank/DDBJ databases">
        <authorList>
            <person name="Jaros S."/>
            <person name="Januszkiewicz K."/>
            <person name="Wedrychowicz H."/>
        </authorList>
    </citation>
    <scope>NUCLEOTIDE SEQUENCE [LARGE SCALE GENOMIC DNA]</scope>
    <source>
        <strain evidence="9 10">DSM 15930</strain>
    </source>
</reference>
<feature type="transmembrane region" description="Helical" evidence="8">
    <location>
        <begin position="124"/>
        <end position="143"/>
    </location>
</feature>
<dbReference type="GO" id="GO:0005886">
    <property type="term" value="C:plasma membrane"/>
    <property type="evidence" value="ECO:0007669"/>
    <property type="project" value="UniProtKB-SubCell"/>
</dbReference>
<feature type="transmembrane region" description="Helical" evidence="8">
    <location>
        <begin position="442"/>
        <end position="467"/>
    </location>
</feature>
<dbReference type="EMBL" id="FRCP01000013">
    <property type="protein sequence ID" value="SHM63686.1"/>
    <property type="molecule type" value="Genomic_DNA"/>
</dbReference>
<evidence type="ECO:0000313" key="9">
    <source>
        <dbReference type="EMBL" id="SHM63686.1"/>
    </source>
</evidence>
<evidence type="ECO:0000256" key="1">
    <source>
        <dbReference type="ARBA" id="ARBA00004651"/>
    </source>
</evidence>
<evidence type="ECO:0000256" key="2">
    <source>
        <dbReference type="ARBA" id="ARBA00022448"/>
    </source>
</evidence>
<keyword evidence="3" id="KW-1003">Cell membrane</keyword>
<feature type="transmembrane region" description="Helical" evidence="8">
    <location>
        <begin position="385"/>
        <end position="405"/>
    </location>
</feature>
<feature type="transmembrane region" description="Helical" evidence="8">
    <location>
        <begin position="90"/>
        <end position="112"/>
    </location>
</feature>
<dbReference type="GO" id="GO:0015297">
    <property type="term" value="F:antiporter activity"/>
    <property type="evidence" value="ECO:0007669"/>
    <property type="project" value="InterPro"/>
</dbReference>
<gene>
    <name evidence="9" type="ORF">SAMN02746066_02709</name>
</gene>
<dbReference type="GO" id="GO:0042910">
    <property type="term" value="F:xenobiotic transmembrane transporter activity"/>
    <property type="evidence" value="ECO:0007669"/>
    <property type="project" value="InterPro"/>
</dbReference>
<evidence type="ECO:0000256" key="8">
    <source>
        <dbReference type="SAM" id="Phobius"/>
    </source>
</evidence>
<evidence type="ECO:0000256" key="7">
    <source>
        <dbReference type="SAM" id="MobiDB-lite"/>
    </source>
</evidence>
<comment type="subcellular location">
    <subcellularLocation>
        <location evidence="1">Cell membrane</location>
        <topology evidence="1">Multi-pass membrane protein</topology>
    </subcellularLocation>
</comment>
<feature type="compositionally biased region" description="Basic and acidic residues" evidence="7">
    <location>
        <begin position="1"/>
        <end position="28"/>
    </location>
</feature>
<organism evidence="9 10">
    <name type="scientific">Anaerosporobacter mobilis DSM 15930</name>
    <dbReference type="NCBI Taxonomy" id="1120996"/>
    <lineage>
        <taxon>Bacteria</taxon>
        <taxon>Bacillati</taxon>
        <taxon>Bacillota</taxon>
        <taxon>Clostridia</taxon>
        <taxon>Lachnospirales</taxon>
        <taxon>Lachnospiraceae</taxon>
        <taxon>Anaerosporobacter</taxon>
    </lineage>
</organism>
<keyword evidence="10" id="KW-1185">Reference proteome</keyword>
<dbReference type="Proteomes" id="UP000184038">
    <property type="component" value="Unassembled WGS sequence"/>
</dbReference>
<feature type="transmembrane region" description="Helical" evidence="8">
    <location>
        <begin position="224"/>
        <end position="243"/>
    </location>
</feature>
<dbReference type="NCBIfam" id="TIGR00797">
    <property type="entry name" value="matE"/>
    <property type="match status" value="1"/>
</dbReference>
<evidence type="ECO:0000313" key="10">
    <source>
        <dbReference type="Proteomes" id="UP000184038"/>
    </source>
</evidence>
<feature type="transmembrane region" description="Helical" evidence="8">
    <location>
        <begin position="197"/>
        <end position="218"/>
    </location>
</feature>
<dbReference type="InterPro" id="IPR052031">
    <property type="entry name" value="Membrane_Transporter-Flippase"/>
</dbReference>
<sequence>MIEKTKNKEQKNMEYKKNSFDGKEENKKVSKTTDMTKGNITNHLIKYAIPLILGNLFQLTYNAVDSIIAGRFIGKEALASIGIANPVMNMVILGISGICMGAGVLMSEFFGAKDYTKLKKEMSTAVLFGLYFSVALMIIGIIFSGPLLRLLNVPEDLLPMATTYLRITFIGAPFTYFYNALASALKSVGDSKTPLKFLMFSAILNGVLDVIFIGFLGFEIVCSATTTVVAEAASAILSILYVYRKIPILQIKRGEFRIDAGLLKRTLQYGSVTALQQSCQPLGKLLIQGSVNSLGIDTIAAFNSVTKIDDFACTPEQSISHGITTFVAQNRGADQKERIKKGFLAGLRMEFLYWIVICLVTILCRTFFVSLFVDGKSSTKIIEIGSQYLLIMAFFYIFPAFTNGVQGYFRGMGKMKITFLGTLIQTSLRVIFTWILAPRFGILGIAYACAIGWSVMLLVEVPMIWTVDKKRD</sequence>
<name>A0A1M7KEJ9_9FIRM</name>
<dbReference type="PANTHER" id="PTHR43549:SF3">
    <property type="entry name" value="MULTIDRUG RESISTANCE PROTEIN YPNP-RELATED"/>
    <property type="match status" value="1"/>
</dbReference>
<feature type="transmembrane region" description="Helical" evidence="8">
    <location>
        <begin position="417"/>
        <end position="436"/>
    </location>
</feature>
<evidence type="ECO:0000256" key="5">
    <source>
        <dbReference type="ARBA" id="ARBA00022989"/>
    </source>
</evidence>
<keyword evidence="2" id="KW-0813">Transport</keyword>
<keyword evidence="5 8" id="KW-1133">Transmembrane helix</keyword>
<dbReference type="Pfam" id="PF01554">
    <property type="entry name" value="MatE"/>
    <property type="match status" value="2"/>
</dbReference>
<protein>
    <submittedName>
        <fullName evidence="9">Putative efflux protein, MATE family</fullName>
    </submittedName>
</protein>
<dbReference type="PANTHER" id="PTHR43549">
    <property type="entry name" value="MULTIDRUG RESISTANCE PROTEIN YPNP-RELATED"/>
    <property type="match status" value="1"/>
</dbReference>
<dbReference type="STRING" id="1120996.SAMN02746066_02709"/>
<accession>A0A1M7KEJ9</accession>
<evidence type="ECO:0000256" key="4">
    <source>
        <dbReference type="ARBA" id="ARBA00022692"/>
    </source>
</evidence>
<dbReference type="CDD" id="cd13138">
    <property type="entry name" value="MATE_yoeA_like"/>
    <property type="match status" value="1"/>
</dbReference>
<feature type="transmembrane region" description="Helical" evidence="8">
    <location>
        <begin position="163"/>
        <end position="185"/>
    </location>
</feature>
<feature type="region of interest" description="Disordered" evidence="7">
    <location>
        <begin position="1"/>
        <end position="29"/>
    </location>
</feature>
<evidence type="ECO:0000256" key="6">
    <source>
        <dbReference type="ARBA" id="ARBA00023136"/>
    </source>
</evidence>
<proteinExistence type="predicted"/>
<dbReference type="PIRSF" id="PIRSF006603">
    <property type="entry name" value="DinF"/>
    <property type="match status" value="1"/>
</dbReference>